<keyword evidence="2" id="KW-1185">Reference proteome</keyword>
<organism evidence="1 2">
    <name type="scientific">Spirilliplanes yamanashiensis</name>
    <dbReference type="NCBI Taxonomy" id="42233"/>
    <lineage>
        <taxon>Bacteria</taxon>
        <taxon>Bacillati</taxon>
        <taxon>Actinomycetota</taxon>
        <taxon>Actinomycetes</taxon>
        <taxon>Micromonosporales</taxon>
        <taxon>Micromonosporaceae</taxon>
        <taxon>Spirilliplanes</taxon>
    </lineage>
</organism>
<evidence type="ECO:0000313" key="1">
    <source>
        <dbReference type="EMBL" id="GIJ05164.1"/>
    </source>
</evidence>
<dbReference type="Proteomes" id="UP000652013">
    <property type="component" value="Unassembled WGS sequence"/>
</dbReference>
<comment type="caution">
    <text evidence="1">The sequence shown here is derived from an EMBL/GenBank/DDBJ whole genome shotgun (WGS) entry which is preliminary data.</text>
</comment>
<proteinExistence type="predicted"/>
<sequence length="180" mass="18482">MQHDDAVAVDAVLGEPGHLAVGEHLEPAAVGVLLHSGGHDPSLVRRPAAAPGWRSPARGRWRGTRTLEPVTTTRRARLARPAALLSAAALTVALLAGCGSDDVSCGLDACTVTYERGVEASASVLGVEAKLVSADDNTVTVEVAGEQVQLTKGQQAVDVAGLQVSLASITADQVQVRIGR</sequence>
<evidence type="ECO:0000313" key="2">
    <source>
        <dbReference type="Proteomes" id="UP000652013"/>
    </source>
</evidence>
<protein>
    <submittedName>
        <fullName evidence="1">Uncharacterized protein</fullName>
    </submittedName>
</protein>
<dbReference type="AlphaFoldDB" id="A0A8J3YBR3"/>
<gene>
    <name evidence="1" type="ORF">Sya03_45160</name>
</gene>
<accession>A0A8J3YBR3</accession>
<dbReference type="EMBL" id="BOOY01000032">
    <property type="protein sequence ID" value="GIJ05164.1"/>
    <property type="molecule type" value="Genomic_DNA"/>
</dbReference>
<reference evidence="1" key="1">
    <citation type="submission" date="2021-01" db="EMBL/GenBank/DDBJ databases">
        <title>Whole genome shotgun sequence of Spirilliplanes yamanashiensis NBRC 15828.</title>
        <authorList>
            <person name="Komaki H."/>
            <person name="Tamura T."/>
        </authorList>
    </citation>
    <scope>NUCLEOTIDE SEQUENCE</scope>
    <source>
        <strain evidence="1">NBRC 15828</strain>
    </source>
</reference>
<name>A0A8J3YBR3_9ACTN</name>